<dbReference type="PROSITE" id="PS51000">
    <property type="entry name" value="HTH_DEOR_2"/>
    <property type="match status" value="1"/>
</dbReference>
<dbReference type="PROSITE" id="PS00894">
    <property type="entry name" value="HTH_DEOR_1"/>
    <property type="match status" value="1"/>
</dbReference>
<dbReference type="SUPFAM" id="SSF46785">
    <property type="entry name" value="Winged helix' DNA-binding domain"/>
    <property type="match status" value="1"/>
</dbReference>
<keyword evidence="2" id="KW-0238">DNA-binding</keyword>
<proteinExistence type="predicted"/>
<keyword evidence="3" id="KW-0804">Transcription</keyword>
<dbReference type="AlphaFoldDB" id="A0A6N7VDJ7"/>
<dbReference type="InterPro" id="IPR037171">
    <property type="entry name" value="NagB/RpiA_transferase-like"/>
</dbReference>
<dbReference type="RefSeq" id="WP_154539749.1">
    <property type="nucleotide sequence ID" value="NZ_JAXDSU010000058.1"/>
</dbReference>
<feature type="domain" description="HTH deoR-type" evidence="4">
    <location>
        <begin position="3"/>
        <end position="58"/>
    </location>
</feature>
<organism evidence="5 6">
    <name type="scientific">Anaerococcus porci</name>
    <dbReference type="NCBI Taxonomy" id="2652269"/>
    <lineage>
        <taxon>Bacteria</taxon>
        <taxon>Bacillati</taxon>
        <taxon>Bacillota</taxon>
        <taxon>Tissierellia</taxon>
        <taxon>Tissierellales</taxon>
        <taxon>Peptoniphilaceae</taxon>
        <taxon>Anaerococcus</taxon>
    </lineage>
</organism>
<dbReference type="InterPro" id="IPR014036">
    <property type="entry name" value="DeoR-like_C"/>
</dbReference>
<dbReference type="Gene3D" id="1.10.10.10">
    <property type="entry name" value="Winged helix-like DNA-binding domain superfamily/Winged helix DNA-binding domain"/>
    <property type="match status" value="1"/>
</dbReference>
<evidence type="ECO:0000256" key="2">
    <source>
        <dbReference type="ARBA" id="ARBA00023125"/>
    </source>
</evidence>
<dbReference type="Proteomes" id="UP000441925">
    <property type="component" value="Unassembled WGS sequence"/>
</dbReference>
<dbReference type="GO" id="GO:0003700">
    <property type="term" value="F:DNA-binding transcription factor activity"/>
    <property type="evidence" value="ECO:0007669"/>
    <property type="project" value="InterPro"/>
</dbReference>
<dbReference type="InterPro" id="IPR018356">
    <property type="entry name" value="Tscrpt_reg_HTH_DeoR_CS"/>
</dbReference>
<dbReference type="EMBL" id="VULQ01000003">
    <property type="protein sequence ID" value="MSS77530.1"/>
    <property type="molecule type" value="Genomic_DNA"/>
</dbReference>
<accession>A0A6N7VDJ7</accession>
<gene>
    <name evidence="5" type="ORF">FYJ26_03760</name>
</gene>
<dbReference type="SMART" id="SM01134">
    <property type="entry name" value="DeoRC"/>
    <property type="match status" value="1"/>
</dbReference>
<dbReference type="SMART" id="SM00420">
    <property type="entry name" value="HTH_DEOR"/>
    <property type="match status" value="1"/>
</dbReference>
<evidence type="ECO:0000259" key="4">
    <source>
        <dbReference type="PROSITE" id="PS51000"/>
    </source>
</evidence>
<reference evidence="5 6" key="1">
    <citation type="submission" date="2019-08" db="EMBL/GenBank/DDBJ databases">
        <title>In-depth cultivation of the pig gut microbiome towards novel bacterial diversity and tailored functional studies.</title>
        <authorList>
            <person name="Wylensek D."/>
            <person name="Hitch T.C.A."/>
            <person name="Clavel T."/>
        </authorList>
    </citation>
    <scope>NUCLEOTIDE SEQUENCE [LARGE SCALE GENOMIC DNA]</scope>
    <source>
        <strain evidence="5 6">WCA-380-WT-2B</strain>
    </source>
</reference>
<dbReference type="InterPro" id="IPR050313">
    <property type="entry name" value="Carb_Metab_HTH_regulators"/>
</dbReference>
<dbReference type="PANTHER" id="PTHR30363">
    <property type="entry name" value="HTH-TYPE TRANSCRIPTIONAL REGULATOR SRLR-RELATED"/>
    <property type="match status" value="1"/>
</dbReference>
<dbReference type="InterPro" id="IPR036388">
    <property type="entry name" value="WH-like_DNA-bd_sf"/>
</dbReference>
<keyword evidence="6" id="KW-1185">Reference proteome</keyword>
<dbReference type="Pfam" id="PF00455">
    <property type="entry name" value="DeoRC"/>
    <property type="match status" value="1"/>
</dbReference>
<dbReference type="InterPro" id="IPR036390">
    <property type="entry name" value="WH_DNA-bd_sf"/>
</dbReference>
<protein>
    <submittedName>
        <fullName evidence="5">DeoR/GlpR transcriptional regulator</fullName>
    </submittedName>
</protein>
<dbReference type="SUPFAM" id="SSF100950">
    <property type="entry name" value="NagB/RpiA/CoA transferase-like"/>
    <property type="match status" value="1"/>
</dbReference>
<dbReference type="PANTHER" id="PTHR30363:SF44">
    <property type="entry name" value="AGA OPERON TRANSCRIPTIONAL REPRESSOR-RELATED"/>
    <property type="match status" value="1"/>
</dbReference>
<dbReference type="GO" id="GO:0003677">
    <property type="term" value="F:DNA binding"/>
    <property type="evidence" value="ECO:0007669"/>
    <property type="project" value="UniProtKB-KW"/>
</dbReference>
<evidence type="ECO:0000313" key="6">
    <source>
        <dbReference type="Proteomes" id="UP000441925"/>
    </source>
</evidence>
<name>A0A6N7VDJ7_9FIRM</name>
<keyword evidence="1" id="KW-0805">Transcription regulation</keyword>
<evidence type="ECO:0000256" key="3">
    <source>
        <dbReference type="ARBA" id="ARBA00023163"/>
    </source>
</evidence>
<comment type="caution">
    <text evidence="5">The sequence shown here is derived from an EMBL/GenBank/DDBJ whole genome shotgun (WGS) entry which is preliminary data.</text>
</comment>
<dbReference type="InterPro" id="IPR001034">
    <property type="entry name" value="DeoR_HTH"/>
</dbReference>
<dbReference type="Pfam" id="PF08220">
    <property type="entry name" value="HTH_DeoR"/>
    <property type="match status" value="1"/>
</dbReference>
<dbReference type="PRINTS" id="PR00037">
    <property type="entry name" value="HTHLACR"/>
</dbReference>
<sequence>MLKIDRQNKILDLLKRNDSVLVTELSDFFNCSDETIRRDLKELEKSNLLTRTHGGAFLTQKNDKTYPTKIRNILLLKEKIRICKKALEIIDNNDFIFLDSSTTCYQLAKFILESGLSVTIATNSFIISQLCTQKKNDINLIVLGGYLRNNNMSTVGVEAVEQINNYFADKCFISPPKVNLEKGIFDNNILESKVREAMITNSNKKIILADNTKFQSITNYKITNTSNFDLLISDIELSTNKNDILKKYNVKFIQA</sequence>
<evidence type="ECO:0000256" key="1">
    <source>
        <dbReference type="ARBA" id="ARBA00023015"/>
    </source>
</evidence>
<dbReference type="Gene3D" id="3.40.50.1360">
    <property type="match status" value="1"/>
</dbReference>
<evidence type="ECO:0000313" key="5">
    <source>
        <dbReference type="EMBL" id="MSS77530.1"/>
    </source>
</evidence>